<dbReference type="InterPro" id="IPR032876">
    <property type="entry name" value="J_dom"/>
</dbReference>
<accession>A0ABV7RWI8</accession>
<dbReference type="RefSeq" id="WP_379028915.1">
    <property type="nucleotide sequence ID" value="NZ_JBHRXE010000016.1"/>
</dbReference>
<proteinExistence type="predicted"/>
<dbReference type="Proteomes" id="UP001595596">
    <property type="component" value="Unassembled WGS sequence"/>
</dbReference>
<dbReference type="Pfam" id="PF13550">
    <property type="entry name" value="Phage-tail_3"/>
    <property type="match status" value="1"/>
</dbReference>
<feature type="domain" description="Tip attachment protein J" evidence="2">
    <location>
        <begin position="322"/>
        <end position="474"/>
    </location>
</feature>
<evidence type="ECO:0000313" key="4">
    <source>
        <dbReference type="Proteomes" id="UP001595596"/>
    </source>
</evidence>
<dbReference type="EMBL" id="JBHRXE010000016">
    <property type="protein sequence ID" value="MFC3569204.1"/>
    <property type="molecule type" value="Genomic_DNA"/>
</dbReference>
<evidence type="ECO:0000313" key="3">
    <source>
        <dbReference type="EMBL" id="MFC3569204.1"/>
    </source>
</evidence>
<sequence length="1147" mass="123723">MKKILVLAALAIGIAGPAHAGPIVAAVTWIGNAMAAGGVLGALTRVAVGIGASLLSSAISKATMDKPKVDIQFQVDFGDDTPLSFVAGDYVTAGKLKYIGSWGKNNRYITEVIEVSCLPQPGLQAMWVDDEKGVILGTTDTDGTSYNLGYPVTNYDDDGHRIWVRWIGGTQTAADSMLVSLFGSDPDYPWTAAMIGTGKSYAVVTTRYDSDTLTSKPSYLFQPQPLPLYDPRKDSTAGGSGAHRWGNRSTYEPTRNPAVIAYNIARGIYYGGEWIFGGRNLPAWRLPLAEWFAAMNACDASVSLAGGGTEPAFRCGLQVSADMTAADVLEEIGRAANMRFAEVGGKLKPIVGLPGAAVFAFTDDSILITEGQSYKPFNGLGDTFNALTATYPEPDEKWSSKDAPEYVDADATAADGGRYLPTSLSYPAAPYRRQVQRLMRAQMRDYRRMRLHQFHLPPEAYALEPLVDMVSWSSKRNGYINKLFVVESVSPTPGMNVLVTLREVDPSDYDWTSDFELPTTVVTPVVVRPWTQPISGYAVTGETITDASSRARAPAIRVSCSGDEVGVTHIQIQVRKNGTTDPYMDVQRPFNAPFIWRILDVVPQTTYQVRARLISDLTPKSSWTAWVNATTPAIYLDDGDFVGGVIGLFESAGLKATRIIANLTVPGTEVGELAWNLADSRLYRWNGTAWVHFIQESVTGMLDETAFAANIRVPEVVSSLPTTGQRPGDMVVLSSNSRLYRYNGTAWVDQAAADQIVGQLTAAQIAAGAIGADQLAAQSVAARHLLVADFTNLVPNADISDAGSWVIPSPWVRNISGDSFAGAYWTRLDVPGGGGMSPSVGSGLFAVDAGRELFARIQMRSDGATQQIGARAFIRFFKTDNTIVSDVNIKAFNVPIDQFPKWYSSTITVPATATRARIIWLVDYGNSTVGGRVFIASPEVRIKNGGELIVDGTIRGVHIEAETITGGLLASSGIITNSAQIENSVIQNAHIGNAEIRGAKIADLTVDTINIKDGAVTQRRNSKNSAGVSTDNTVTRVVVVNLAWNSLKAGVHLQSFRLWSPSNGGGADTLHWQALLDGEIVGQGSLSNNRGYGDPWDNNNWPALPLAHEFYMIRDLPAGNHNMSIRFVTSGLHGTLAGEMTDLEWYK</sequence>
<feature type="chain" id="PRO_5047184854" evidence="1">
    <location>
        <begin position="21"/>
        <end position="1147"/>
    </location>
</feature>
<keyword evidence="4" id="KW-1185">Reference proteome</keyword>
<comment type="caution">
    <text evidence="3">The sequence shown here is derived from an EMBL/GenBank/DDBJ whole genome shotgun (WGS) entry which is preliminary data.</text>
</comment>
<gene>
    <name evidence="3" type="ORF">ACFOMP_07050</name>
</gene>
<organism evidence="3 4">
    <name type="scientific">Paracoccus simplex</name>
    <dbReference type="NCBI Taxonomy" id="2086346"/>
    <lineage>
        <taxon>Bacteria</taxon>
        <taxon>Pseudomonadati</taxon>
        <taxon>Pseudomonadota</taxon>
        <taxon>Alphaproteobacteria</taxon>
        <taxon>Rhodobacterales</taxon>
        <taxon>Paracoccaceae</taxon>
        <taxon>Paracoccus</taxon>
    </lineage>
</organism>
<evidence type="ECO:0000259" key="2">
    <source>
        <dbReference type="Pfam" id="PF13550"/>
    </source>
</evidence>
<reference evidence="4" key="1">
    <citation type="journal article" date="2019" name="Int. J. Syst. Evol. Microbiol.">
        <title>The Global Catalogue of Microorganisms (GCM) 10K type strain sequencing project: providing services to taxonomists for standard genome sequencing and annotation.</title>
        <authorList>
            <consortium name="The Broad Institute Genomics Platform"/>
            <consortium name="The Broad Institute Genome Sequencing Center for Infectious Disease"/>
            <person name="Wu L."/>
            <person name="Ma J."/>
        </authorList>
    </citation>
    <scope>NUCLEOTIDE SEQUENCE [LARGE SCALE GENOMIC DNA]</scope>
    <source>
        <strain evidence="4">VKM B-3226</strain>
    </source>
</reference>
<name>A0ABV7RWI8_9RHOB</name>
<keyword evidence="1" id="KW-0732">Signal</keyword>
<feature type="signal peptide" evidence="1">
    <location>
        <begin position="1"/>
        <end position="20"/>
    </location>
</feature>
<protein>
    <submittedName>
        <fullName evidence="3">Phage tail protein</fullName>
    </submittedName>
</protein>
<evidence type="ECO:0000256" key="1">
    <source>
        <dbReference type="SAM" id="SignalP"/>
    </source>
</evidence>